<reference evidence="2" key="2">
    <citation type="submission" date="2022-06" db="UniProtKB">
        <authorList>
            <consortium name="EnsemblMetazoa"/>
        </authorList>
    </citation>
    <scope>IDENTIFICATION</scope>
    <source>
        <strain evidence="2">PS312</strain>
    </source>
</reference>
<name>A0A8R1Z6E0_PRIPA</name>
<gene>
    <name evidence="2" type="primary">WBGene00280430</name>
</gene>
<accession>A0A8R1Z6E0</accession>
<evidence type="ECO:0000256" key="1">
    <source>
        <dbReference type="SAM" id="Phobius"/>
    </source>
</evidence>
<feature type="transmembrane region" description="Helical" evidence="1">
    <location>
        <begin position="26"/>
        <end position="51"/>
    </location>
</feature>
<dbReference type="EnsemblMetazoa" id="PPA42061.1">
    <property type="protein sequence ID" value="PPA42061.1"/>
    <property type="gene ID" value="WBGene00280430"/>
</dbReference>
<evidence type="ECO:0008006" key="4">
    <source>
        <dbReference type="Google" id="ProtNLM"/>
    </source>
</evidence>
<dbReference type="AlphaFoldDB" id="A0A8R1Z6E0"/>
<organism evidence="2 3">
    <name type="scientific">Pristionchus pacificus</name>
    <name type="common">Parasitic nematode worm</name>
    <dbReference type="NCBI Taxonomy" id="54126"/>
    <lineage>
        <taxon>Eukaryota</taxon>
        <taxon>Metazoa</taxon>
        <taxon>Ecdysozoa</taxon>
        <taxon>Nematoda</taxon>
        <taxon>Chromadorea</taxon>
        <taxon>Rhabditida</taxon>
        <taxon>Rhabditina</taxon>
        <taxon>Diplogasteromorpha</taxon>
        <taxon>Diplogasteroidea</taxon>
        <taxon>Neodiplogasteridae</taxon>
        <taxon>Pristionchus</taxon>
    </lineage>
</organism>
<protein>
    <recommendedName>
        <fullName evidence="4">G protein-coupled receptor</fullName>
    </recommendedName>
</protein>
<evidence type="ECO:0000313" key="2">
    <source>
        <dbReference type="EnsemblMetazoa" id="PPA42061.1"/>
    </source>
</evidence>
<dbReference type="Proteomes" id="UP000005239">
    <property type="component" value="Unassembled WGS sequence"/>
</dbReference>
<keyword evidence="3" id="KW-1185">Reference proteome</keyword>
<proteinExistence type="predicted"/>
<feature type="transmembrane region" description="Helical" evidence="1">
    <location>
        <begin position="210"/>
        <end position="232"/>
    </location>
</feature>
<evidence type="ECO:0000313" key="3">
    <source>
        <dbReference type="Proteomes" id="UP000005239"/>
    </source>
</evidence>
<keyword evidence="1" id="KW-1133">Transmembrane helix</keyword>
<keyword evidence="1" id="KW-0812">Transmembrane</keyword>
<keyword evidence="1" id="KW-0472">Membrane</keyword>
<sequence length="266" mass="29471">MALFHCVRRFCLFQAHRHRVVIPSWLAAWALAAAGAASWAAAAWVAVAAWVGAAAAVGSRPAVGVAARTTAEYCIFTQLSYLLWRVSTVEVDSRPVAAAVEGNRPAGYHQLTIGCAVATVPAVAVEDSRPAVAAFAAKGRIRQNFLEEGEAVEYETVCERVGQELAHLKNLDSLKIWFSRVLMTMGILIFHIDVPLAPDGVTSKTVFPEFLTVISIEFYLGSQTRLIFAFILTEEFFKKLRHAVWSQRNVDMKNEYPHRHQHPREP</sequence>
<reference evidence="3" key="1">
    <citation type="journal article" date="2008" name="Nat. Genet.">
        <title>The Pristionchus pacificus genome provides a unique perspective on nematode lifestyle and parasitism.</title>
        <authorList>
            <person name="Dieterich C."/>
            <person name="Clifton S.W."/>
            <person name="Schuster L.N."/>
            <person name="Chinwalla A."/>
            <person name="Delehaunty K."/>
            <person name="Dinkelacker I."/>
            <person name="Fulton L."/>
            <person name="Fulton R."/>
            <person name="Godfrey J."/>
            <person name="Minx P."/>
            <person name="Mitreva M."/>
            <person name="Roeseler W."/>
            <person name="Tian H."/>
            <person name="Witte H."/>
            <person name="Yang S.P."/>
            <person name="Wilson R.K."/>
            <person name="Sommer R.J."/>
        </authorList>
    </citation>
    <scope>NUCLEOTIDE SEQUENCE [LARGE SCALE GENOMIC DNA]</scope>
    <source>
        <strain evidence="3">PS312</strain>
    </source>
</reference>
<feature type="transmembrane region" description="Helical" evidence="1">
    <location>
        <begin position="177"/>
        <end position="198"/>
    </location>
</feature>